<keyword evidence="9" id="KW-1185">Reference proteome</keyword>
<protein>
    <recommendedName>
        <fullName evidence="7">PML C-terminal domain-containing protein</fullName>
    </recommendedName>
</protein>
<dbReference type="InterPro" id="IPR036397">
    <property type="entry name" value="RNaseH_sf"/>
</dbReference>
<keyword evidence="6" id="KW-0460">Magnesium</keyword>
<dbReference type="InterPro" id="IPR012337">
    <property type="entry name" value="RNaseH-like_sf"/>
</dbReference>
<feature type="domain" description="PML C-terminal" evidence="7">
    <location>
        <begin position="151"/>
        <end position="224"/>
    </location>
</feature>
<dbReference type="Proteomes" id="UP000005408">
    <property type="component" value="Unassembled WGS sequence"/>
</dbReference>
<sequence>MRGSQMFHRGKPVHSSNLSSALESFVEFISRQGKCAILSGHNIKSYDCHVLFNALEAVGKMDTFKDHVAGFVDTKLLFRSQFPGLPSYSQQALVSSFLHCDYAAHDALQDVVFLQRLVRLVNFDEHNRLKASFSLPCATFSHESLRVTAHNLPSLQGLVNEKIITKCMGRKIAASDLNYAALKLAFSRGEEEGIRQVLSEECGSRPRVTKSSKIIHSIAEHFRREKNASLRRHLVDSVHQMYLVSAKDLHNTSPQLHKSKALIGTSSSMKCAESIPTISTVSRCPSNATEWEIAAKRKGCNVLARIQNCTHANKFVYHCVLNEEATMLVEVCAPTFFLAGYCSRYSEIDGKFINKPDLDCTVFDPPCPNRFSSNESYKCKELMV</sequence>
<dbReference type="GO" id="GO:0046872">
    <property type="term" value="F:metal ion binding"/>
    <property type="evidence" value="ECO:0007669"/>
    <property type="project" value="UniProtKB-KW"/>
</dbReference>
<dbReference type="EnsemblMetazoa" id="G18819.5">
    <property type="protein sequence ID" value="G18819.5:cds"/>
    <property type="gene ID" value="G18819"/>
</dbReference>
<keyword evidence="2" id="KW-0540">Nuclease</keyword>
<dbReference type="GO" id="GO:0005737">
    <property type="term" value="C:cytoplasm"/>
    <property type="evidence" value="ECO:0007669"/>
    <property type="project" value="TreeGrafter"/>
</dbReference>
<keyword evidence="5" id="KW-0269">Exonuclease</keyword>
<evidence type="ECO:0000256" key="6">
    <source>
        <dbReference type="ARBA" id="ARBA00022842"/>
    </source>
</evidence>
<dbReference type="PANTHER" id="PTHR13058:SF22">
    <property type="entry name" value="EXODEOXYRIBONUCLEASE III"/>
    <property type="match status" value="1"/>
</dbReference>
<evidence type="ECO:0000256" key="4">
    <source>
        <dbReference type="ARBA" id="ARBA00022801"/>
    </source>
</evidence>
<comment type="cofactor">
    <cofactor evidence="1">
        <name>Mg(2+)</name>
        <dbReference type="ChEBI" id="CHEBI:18420"/>
    </cofactor>
</comment>
<dbReference type="PANTHER" id="PTHR13058">
    <property type="entry name" value="THREE PRIME REPAIR EXONUCLEASE 1, 2"/>
    <property type="match status" value="1"/>
</dbReference>
<dbReference type="AlphaFoldDB" id="A0A8W8JJC8"/>
<dbReference type="Gene3D" id="3.30.420.10">
    <property type="entry name" value="Ribonuclease H-like superfamily/Ribonuclease H"/>
    <property type="match status" value="1"/>
</dbReference>
<evidence type="ECO:0000256" key="1">
    <source>
        <dbReference type="ARBA" id="ARBA00001946"/>
    </source>
</evidence>
<dbReference type="InterPro" id="IPR057617">
    <property type="entry name" value="PML_C"/>
</dbReference>
<accession>A0A8W8JJC8</accession>
<keyword evidence="3" id="KW-0479">Metal-binding</keyword>
<evidence type="ECO:0000256" key="3">
    <source>
        <dbReference type="ARBA" id="ARBA00022723"/>
    </source>
</evidence>
<organism evidence="8 9">
    <name type="scientific">Magallana gigas</name>
    <name type="common">Pacific oyster</name>
    <name type="synonym">Crassostrea gigas</name>
    <dbReference type="NCBI Taxonomy" id="29159"/>
    <lineage>
        <taxon>Eukaryota</taxon>
        <taxon>Metazoa</taxon>
        <taxon>Spiralia</taxon>
        <taxon>Lophotrochozoa</taxon>
        <taxon>Mollusca</taxon>
        <taxon>Bivalvia</taxon>
        <taxon>Autobranchia</taxon>
        <taxon>Pteriomorphia</taxon>
        <taxon>Ostreida</taxon>
        <taxon>Ostreoidea</taxon>
        <taxon>Ostreidae</taxon>
        <taxon>Magallana</taxon>
    </lineage>
</organism>
<dbReference type="InterPro" id="IPR040393">
    <property type="entry name" value="TREX1/2"/>
</dbReference>
<evidence type="ECO:0000259" key="7">
    <source>
        <dbReference type="Pfam" id="PF25244"/>
    </source>
</evidence>
<proteinExistence type="predicted"/>
<name>A0A8W8JJC8_MAGGI</name>
<evidence type="ECO:0000256" key="5">
    <source>
        <dbReference type="ARBA" id="ARBA00022839"/>
    </source>
</evidence>
<keyword evidence="4" id="KW-0378">Hydrolase</keyword>
<dbReference type="GO" id="GO:0008296">
    <property type="term" value="F:3'-5'-DNA exonuclease activity"/>
    <property type="evidence" value="ECO:0007669"/>
    <property type="project" value="TreeGrafter"/>
</dbReference>
<evidence type="ECO:0000313" key="8">
    <source>
        <dbReference type="EnsemblMetazoa" id="G18819.5:cds"/>
    </source>
</evidence>
<reference evidence="8" key="1">
    <citation type="submission" date="2022-08" db="UniProtKB">
        <authorList>
            <consortium name="EnsemblMetazoa"/>
        </authorList>
    </citation>
    <scope>IDENTIFICATION</scope>
    <source>
        <strain evidence="8">05x7-T-G4-1.051#20</strain>
    </source>
</reference>
<dbReference type="GO" id="GO:0006308">
    <property type="term" value="P:DNA catabolic process"/>
    <property type="evidence" value="ECO:0007669"/>
    <property type="project" value="TreeGrafter"/>
</dbReference>
<evidence type="ECO:0000313" key="9">
    <source>
        <dbReference type="Proteomes" id="UP000005408"/>
    </source>
</evidence>
<dbReference type="GO" id="GO:0003676">
    <property type="term" value="F:nucleic acid binding"/>
    <property type="evidence" value="ECO:0007669"/>
    <property type="project" value="InterPro"/>
</dbReference>
<dbReference type="SUPFAM" id="SSF53098">
    <property type="entry name" value="Ribonuclease H-like"/>
    <property type="match status" value="1"/>
</dbReference>
<dbReference type="Pfam" id="PF25244">
    <property type="entry name" value="PML_C"/>
    <property type="match status" value="1"/>
</dbReference>
<evidence type="ECO:0000256" key="2">
    <source>
        <dbReference type="ARBA" id="ARBA00022722"/>
    </source>
</evidence>